<name>A0A6S6SXU1_9BACT</name>
<gene>
    <name evidence="1" type="ORF">HELGO_WM34904</name>
</gene>
<evidence type="ECO:0000313" key="1">
    <source>
        <dbReference type="EMBL" id="CAA6807341.1"/>
    </source>
</evidence>
<dbReference type="AlphaFoldDB" id="A0A6S6SXU1"/>
<reference evidence="1" key="1">
    <citation type="submission" date="2020-01" db="EMBL/GenBank/DDBJ databases">
        <authorList>
            <person name="Meier V. D."/>
            <person name="Meier V D."/>
        </authorList>
    </citation>
    <scope>NUCLEOTIDE SEQUENCE</scope>
    <source>
        <strain evidence="1">HLG_WM_MAG_10</strain>
    </source>
</reference>
<dbReference type="EMBL" id="CACVAQ010000132">
    <property type="protein sequence ID" value="CAA6807341.1"/>
    <property type="molecule type" value="Genomic_DNA"/>
</dbReference>
<proteinExistence type="predicted"/>
<sequence length="78" mass="9208">NQFYSLPKYLKKLPKLKKLRSDNIRWNLFKIKYLFICPACHKIGALINNSKTIDKVLDESLLNKGNFSCRVCEKEVYL</sequence>
<accession>A0A6S6SXU1</accession>
<organism evidence="1">
    <name type="scientific">uncultured Aureispira sp</name>
    <dbReference type="NCBI Taxonomy" id="1331704"/>
    <lineage>
        <taxon>Bacteria</taxon>
        <taxon>Pseudomonadati</taxon>
        <taxon>Bacteroidota</taxon>
        <taxon>Saprospiria</taxon>
        <taxon>Saprospirales</taxon>
        <taxon>Saprospiraceae</taxon>
        <taxon>Aureispira</taxon>
        <taxon>environmental samples</taxon>
    </lineage>
</organism>
<feature type="non-terminal residue" evidence="1">
    <location>
        <position position="1"/>
    </location>
</feature>
<protein>
    <submittedName>
        <fullName evidence="1">Uncharacterized protein</fullName>
    </submittedName>
</protein>